<name>A0A9D7SXP7_9BACT</name>
<dbReference type="InterPro" id="IPR001650">
    <property type="entry name" value="Helicase_C-like"/>
</dbReference>
<dbReference type="InterPro" id="IPR027417">
    <property type="entry name" value="P-loop_NTPase"/>
</dbReference>
<dbReference type="Proteomes" id="UP000808337">
    <property type="component" value="Unassembled WGS sequence"/>
</dbReference>
<dbReference type="Pfam" id="PF00271">
    <property type="entry name" value="Helicase_C"/>
    <property type="match status" value="1"/>
</dbReference>
<dbReference type="EMBL" id="JADKGY010000029">
    <property type="protein sequence ID" value="MBK9983888.1"/>
    <property type="molecule type" value="Genomic_DNA"/>
</dbReference>
<comment type="caution">
    <text evidence="2">The sequence shown here is derived from an EMBL/GenBank/DDBJ whole genome shotgun (WGS) entry which is preliminary data.</text>
</comment>
<protein>
    <recommendedName>
        <fullName evidence="1">Helicase C-terminal domain-containing protein</fullName>
    </recommendedName>
</protein>
<proteinExistence type="predicted"/>
<organism evidence="2 3">
    <name type="scientific">Candidatus Opimibacter skivensis</name>
    <dbReference type="NCBI Taxonomy" id="2982028"/>
    <lineage>
        <taxon>Bacteria</taxon>
        <taxon>Pseudomonadati</taxon>
        <taxon>Bacteroidota</taxon>
        <taxon>Saprospiria</taxon>
        <taxon>Saprospirales</taxon>
        <taxon>Saprospiraceae</taxon>
        <taxon>Candidatus Opimibacter</taxon>
    </lineage>
</organism>
<dbReference type="Gene3D" id="3.40.50.300">
    <property type="entry name" value="P-loop containing nucleotide triphosphate hydrolases"/>
    <property type="match status" value="1"/>
</dbReference>
<evidence type="ECO:0000259" key="1">
    <source>
        <dbReference type="Pfam" id="PF00271"/>
    </source>
</evidence>
<dbReference type="SUPFAM" id="SSF52540">
    <property type="entry name" value="P-loop containing nucleoside triphosphate hydrolases"/>
    <property type="match status" value="1"/>
</dbReference>
<gene>
    <name evidence="2" type="ORF">IPP15_16215</name>
</gene>
<evidence type="ECO:0000313" key="3">
    <source>
        <dbReference type="Proteomes" id="UP000808337"/>
    </source>
</evidence>
<evidence type="ECO:0000313" key="2">
    <source>
        <dbReference type="EMBL" id="MBK9983888.1"/>
    </source>
</evidence>
<reference evidence="2 3" key="1">
    <citation type="submission" date="2020-10" db="EMBL/GenBank/DDBJ databases">
        <title>Connecting structure to function with the recovery of over 1000 high-quality activated sludge metagenome-assembled genomes encoding full-length rRNA genes using long-read sequencing.</title>
        <authorList>
            <person name="Singleton C.M."/>
            <person name="Petriglieri F."/>
            <person name="Kristensen J.M."/>
            <person name="Kirkegaard R.H."/>
            <person name="Michaelsen T.Y."/>
            <person name="Andersen M.H."/>
            <person name="Karst S.M."/>
            <person name="Dueholm M.S."/>
            <person name="Nielsen P.H."/>
            <person name="Albertsen M."/>
        </authorList>
    </citation>
    <scope>NUCLEOTIDE SEQUENCE [LARGE SCALE GENOMIC DNA]</scope>
    <source>
        <strain evidence="2">Ribe_18-Q3-R11-54_MAXAC.273</strain>
    </source>
</reference>
<accession>A0A9D7SXP7</accession>
<sequence>MIKAFNSPFYPDVLVSTSVLQEGVDLHYHCSEIIHYGIAWTQGDNEQRVGRVDRMFGKLNTQLKENPNATLPIHYPYLKNTIDQDQVARFIVRKHYSEKLLDQLKNIQFSNEINFKERISEEEWGKYLNVPGKATMEHDPFPVDYSTDFSGILLPSLNISKPNDVDAFLAPLWNTIQERFGHEFVLFKKEILKQVIKKLFAVKHIRENQRHQPIIGEIGYSEPGLYFLKKPVYFIRLSTPFARRFQAISDINKLGIIQDIYNNNPLLKICWNREVKGFFRFYVCIDLPLFMSKDNNYNISQKELITAFETLIEFSDDLELKLYGTKVDIKNEEVIEGADTIWEKVQHGELSSDRGQNLEKGWKKSASNQYIYKEKELYTEPYEEIYQFNHKQIFLRKK</sequence>
<feature type="domain" description="Helicase C-terminal" evidence="1">
    <location>
        <begin position="2"/>
        <end position="55"/>
    </location>
</feature>
<dbReference type="AlphaFoldDB" id="A0A9D7SXP7"/>